<dbReference type="Proteomes" id="UP000828390">
    <property type="component" value="Unassembled WGS sequence"/>
</dbReference>
<protein>
    <submittedName>
        <fullName evidence="1">Uncharacterized protein</fullName>
    </submittedName>
</protein>
<gene>
    <name evidence="1" type="ORF">DPMN_070053</name>
</gene>
<keyword evidence="2" id="KW-1185">Reference proteome</keyword>
<organism evidence="1 2">
    <name type="scientific">Dreissena polymorpha</name>
    <name type="common">Zebra mussel</name>
    <name type="synonym">Mytilus polymorpha</name>
    <dbReference type="NCBI Taxonomy" id="45954"/>
    <lineage>
        <taxon>Eukaryota</taxon>
        <taxon>Metazoa</taxon>
        <taxon>Spiralia</taxon>
        <taxon>Lophotrochozoa</taxon>
        <taxon>Mollusca</taxon>
        <taxon>Bivalvia</taxon>
        <taxon>Autobranchia</taxon>
        <taxon>Heteroconchia</taxon>
        <taxon>Euheterodonta</taxon>
        <taxon>Imparidentia</taxon>
        <taxon>Neoheterodontei</taxon>
        <taxon>Myida</taxon>
        <taxon>Dreissenoidea</taxon>
        <taxon>Dreissenidae</taxon>
        <taxon>Dreissena</taxon>
    </lineage>
</organism>
<evidence type="ECO:0000313" key="1">
    <source>
        <dbReference type="EMBL" id="KAH3710567.1"/>
    </source>
</evidence>
<name>A0A9D4BVD7_DREPO</name>
<proteinExistence type="predicted"/>
<evidence type="ECO:0000313" key="2">
    <source>
        <dbReference type="Proteomes" id="UP000828390"/>
    </source>
</evidence>
<dbReference type="EMBL" id="JAIWYP010000014">
    <property type="protein sequence ID" value="KAH3710567.1"/>
    <property type="molecule type" value="Genomic_DNA"/>
</dbReference>
<dbReference type="AlphaFoldDB" id="A0A9D4BVD7"/>
<sequence length="75" mass="8120">MACGLYSAHVVNVDDARRTTGNATQHHADCVDVSVKRNVEGHASQLPADKGDTAVCEDMKLNFRQIGRIWVLGAV</sequence>
<reference evidence="1" key="1">
    <citation type="journal article" date="2019" name="bioRxiv">
        <title>The Genome of the Zebra Mussel, Dreissena polymorpha: A Resource for Invasive Species Research.</title>
        <authorList>
            <person name="McCartney M.A."/>
            <person name="Auch B."/>
            <person name="Kono T."/>
            <person name="Mallez S."/>
            <person name="Zhang Y."/>
            <person name="Obille A."/>
            <person name="Becker A."/>
            <person name="Abrahante J.E."/>
            <person name="Garbe J."/>
            <person name="Badalamenti J.P."/>
            <person name="Herman A."/>
            <person name="Mangelson H."/>
            <person name="Liachko I."/>
            <person name="Sullivan S."/>
            <person name="Sone E.D."/>
            <person name="Koren S."/>
            <person name="Silverstein K.A.T."/>
            <person name="Beckman K.B."/>
            <person name="Gohl D.M."/>
        </authorList>
    </citation>
    <scope>NUCLEOTIDE SEQUENCE</scope>
    <source>
        <strain evidence="1">Duluth1</strain>
        <tissue evidence="1">Whole animal</tissue>
    </source>
</reference>
<accession>A0A9D4BVD7</accession>
<comment type="caution">
    <text evidence="1">The sequence shown here is derived from an EMBL/GenBank/DDBJ whole genome shotgun (WGS) entry which is preliminary data.</text>
</comment>
<reference evidence="1" key="2">
    <citation type="submission" date="2020-11" db="EMBL/GenBank/DDBJ databases">
        <authorList>
            <person name="McCartney M.A."/>
            <person name="Auch B."/>
            <person name="Kono T."/>
            <person name="Mallez S."/>
            <person name="Becker A."/>
            <person name="Gohl D.M."/>
            <person name="Silverstein K.A.T."/>
            <person name="Koren S."/>
            <person name="Bechman K.B."/>
            <person name="Herman A."/>
            <person name="Abrahante J.E."/>
            <person name="Garbe J."/>
        </authorList>
    </citation>
    <scope>NUCLEOTIDE SEQUENCE</scope>
    <source>
        <strain evidence="1">Duluth1</strain>
        <tissue evidence="1">Whole animal</tissue>
    </source>
</reference>